<dbReference type="Pfam" id="PF00249">
    <property type="entry name" value="Myb_DNA-binding"/>
    <property type="match status" value="1"/>
</dbReference>
<organism evidence="10 14">
    <name type="scientific">Prunus mume</name>
    <name type="common">Japanese apricot</name>
    <name type="synonym">Armeniaca mume</name>
    <dbReference type="NCBI Taxonomy" id="102107"/>
    <lineage>
        <taxon>Eukaryota</taxon>
        <taxon>Viridiplantae</taxon>
        <taxon>Streptophyta</taxon>
        <taxon>Embryophyta</taxon>
        <taxon>Tracheophyta</taxon>
        <taxon>Spermatophyta</taxon>
        <taxon>Magnoliopsida</taxon>
        <taxon>eudicotyledons</taxon>
        <taxon>Gunneridae</taxon>
        <taxon>Pentapetalae</taxon>
        <taxon>rosids</taxon>
        <taxon>fabids</taxon>
        <taxon>Rosales</taxon>
        <taxon>Rosaceae</taxon>
        <taxon>Amygdaloideae</taxon>
        <taxon>Amygdaleae</taxon>
        <taxon>Prunus</taxon>
    </lineage>
</organism>
<reference evidence="11 12" key="3">
    <citation type="submission" date="2025-05" db="UniProtKB">
        <authorList>
            <consortium name="RefSeq"/>
        </authorList>
    </citation>
    <scope>IDENTIFICATION</scope>
</reference>
<dbReference type="InterPro" id="IPR009057">
    <property type="entry name" value="Homeodomain-like_sf"/>
</dbReference>
<protein>
    <submittedName>
        <fullName evidence="11 12">Protein REVEILLE 7-like isoform X1</fullName>
    </submittedName>
</protein>
<dbReference type="GeneID" id="103338885"/>
<evidence type="ECO:0000256" key="4">
    <source>
        <dbReference type="ARBA" id="ARBA00023163"/>
    </source>
</evidence>
<keyword evidence="3" id="KW-0238">DNA-binding</keyword>
<dbReference type="PROSITE" id="PS51294">
    <property type="entry name" value="HTH_MYB"/>
    <property type="match status" value="1"/>
</dbReference>
<dbReference type="RefSeq" id="XP_008240375.1">
    <property type="nucleotide sequence ID" value="XM_008242153.2"/>
</dbReference>
<evidence type="ECO:0000313" key="10">
    <source>
        <dbReference type="Proteomes" id="UP000694861"/>
    </source>
</evidence>
<feature type="domain" description="Myb-like" evidence="7">
    <location>
        <begin position="54"/>
        <end position="104"/>
    </location>
</feature>
<dbReference type="InterPro" id="IPR017884">
    <property type="entry name" value="SANT_dom"/>
</dbReference>
<feature type="domain" description="HTH myb-type" evidence="9">
    <location>
        <begin position="54"/>
        <end position="108"/>
    </location>
</feature>
<feature type="compositionally biased region" description="Basic residues" evidence="6">
    <location>
        <begin position="128"/>
        <end position="138"/>
    </location>
</feature>
<dbReference type="SUPFAM" id="SSF46689">
    <property type="entry name" value="Homeodomain-like"/>
    <property type="match status" value="1"/>
</dbReference>
<proteinExistence type="predicted"/>
<evidence type="ECO:0000256" key="6">
    <source>
        <dbReference type="SAM" id="MobiDB-lite"/>
    </source>
</evidence>
<sequence>MAVEDYSEATGSNASVAAADCSLKGDAQSKPVIELKEISSFGNDHTPKIRKPYTITKQREKWTEEEHHKFLEALKLYGRGWRQIEEHVGTKTAVQIRSHAQKFFSKVSKESSGPSEGSITPIEIPPPRPKRKPVHPYPRKSVDSLIGSPERSPSPHFSVSGKGQESPTSVLSALGSDVLGSAALDQPSRSATPTSCTTDMRSTILSHVEKENDYMTSNSSTEEVKESVPSVQLSADSTPEKFACMKHGSGSNHIVGTEGDAGSPRASPSIKLFGRTVLVSDLDRQSPPGSVTKDSKAKQENCQRENDKLAQTLRLDELDTRLSLGGIVEHQKQSPNSQKVNPDAPPPWWFMHDGLIPFFQVRSCNQNSVQIHANSCADETMKETETSLSHDGSVSAVEILAEKHLEAVEILAEKHLEAADALREETQSLPCSSRKGFAPYKRCLADRNMNSSGEMRDRQRARVCS</sequence>
<dbReference type="PROSITE" id="PS51293">
    <property type="entry name" value="SANT"/>
    <property type="match status" value="1"/>
</dbReference>
<evidence type="ECO:0000256" key="5">
    <source>
        <dbReference type="ARBA" id="ARBA00023242"/>
    </source>
</evidence>
<evidence type="ECO:0000259" key="7">
    <source>
        <dbReference type="PROSITE" id="PS50090"/>
    </source>
</evidence>
<evidence type="ECO:0000259" key="9">
    <source>
        <dbReference type="PROSITE" id="PS51294"/>
    </source>
</evidence>
<evidence type="ECO:0000313" key="13">
    <source>
        <dbReference type="RefSeq" id="XP_008240376.1"/>
    </source>
</evidence>
<dbReference type="Proteomes" id="UP000694861">
    <property type="component" value="Linkage group LG7"/>
</dbReference>
<gene>
    <name evidence="11 12 13 14" type="primary">LOC103338885</name>
</gene>
<dbReference type="Gene3D" id="1.10.10.60">
    <property type="entry name" value="Homeodomain-like"/>
    <property type="match status" value="1"/>
</dbReference>
<keyword evidence="5" id="KW-0539">Nucleus</keyword>
<dbReference type="RefSeq" id="XP_016651370.1">
    <property type="nucleotide sequence ID" value="XM_016795884.1"/>
</dbReference>
<dbReference type="SMART" id="SM00717">
    <property type="entry name" value="SANT"/>
    <property type="match status" value="1"/>
</dbReference>
<feature type="region of interest" description="Disordered" evidence="6">
    <location>
        <begin position="105"/>
        <end position="169"/>
    </location>
</feature>
<dbReference type="InterPro" id="IPR006447">
    <property type="entry name" value="Myb_dom_plants"/>
</dbReference>
<dbReference type="RefSeq" id="XP_008240376.1">
    <property type="nucleotide sequence ID" value="XM_008242154.2"/>
</dbReference>
<evidence type="ECO:0000256" key="1">
    <source>
        <dbReference type="ARBA" id="ARBA00004123"/>
    </source>
</evidence>
<evidence type="ECO:0000313" key="12">
    <source>
        <dbReference type="RefSeq" id="XP_008240375.1"/>
    </source>
</evidence>
<dbReference type="PANTHER" id="PTHR12802:SF175">
    <property type="entry name" value="PROTEIN REVEILLE 2"/>
    <property type="match status" value="1"/>
</dbReference>
<comment type="subcellular location">
    <subcellularLocation>
        <location evidence="1">Nucleus</location>
    </subcellularLocation>
</comment>
<feature type="compositionally biased region" description="Polar residues" evidence="6">
    <location>
        <begin position="155"/>
        <end position="169"/>
    </location>
</feature>
<evidence type="ECO:0000313" key="14">
    <source>
        <dbReference type="RefSeq" id="XP_016651370.1"/>
    </source>
</evidence>
<dbReference type="PROSITE" id="PS50090">
    <property type="entry name" value="MYB_LIKE"/>
    <property type="match status" value="1"/>
</dbReference>
<evidence type="ECO:0000259" key="8">
    <source>
        <dbReference type="PROSITE" id="PS51293"/>
    </source>
</evidence>
<keyword evidence="2" id="KW-0805">Transcription regulation</keyword>
<name>A0ABM1LVE3_PRUMU</name>
<feature type="region of interest" description="Disordered" evidence="6">
    <location>
        <begin position="281"/>
        <end position="306"/>
    </location>
</feature>
<feature type="compositionally biased region" description="Basic and acidic residues" evidence="6">
    <location>
        <begin position="293"/>
        <end position="306"/>
    </location>
</feature>
<keyword evidence="10" id="KW-1185">Reference proteome</keyword>
<dbReference type="InterPro" id="IPR001005">
    <property type="entry name" value="SANT/Myb"/>
</dbReference>
<dbReference type="InterPro" id="IPR017930">
    <property type="entry name" value="Myb_dom"/>
</dbReference>
<dbReference type="RefSeq" id="XP_008240374.1">
    <property type="nucleotide sequence ID" value="XM_008242152.2"/>
</dbReference>
<reference evidence="10" key="2">
    <citation type="journal article" date="2012" name="Nat. Commun.">
        <title>The genome of Prunus mume.</title>
        <authorList>
            <person name="Zhang Q."/>
            <person name="Chen W."/>
            <person name="Sun L."/>
            <person name="Zhao F."/>
            <person name="Huang B."/>
            <person name="Yang W."/>
            <person name="Tao Y."/>
            <person name="Wang J."/>
            <person name="Yuan Z."/>
            <person name="Fan G."/>
            <person name="Xing Z."/>
            <person name="Han C."/>
            <person name="Pan H."/>
            <person name="Zhong X."/>
            <person name="Shi W."/>
            <person name="Liang X."/>
            <person name="Du D."/>
            <person name="Sun F."/>
            <person name="Xu Z."/>
            <person name="Hao R."/>
            <person name="Lv T."/>
            <person name="Lv Y."/>
            <person name="Zheng Z."/>
            <person name="Sun M."/>
            <person name="Luo L."/>
            <person name="Cai M."/>
            <person name="Gao Y."/>
            <person name="Wang J."/>
            <person name="Yin Y."/>
            <person name="Xu X."/>
            <person name="Cheng T."/>
            <person name="Wang J."/>
        </authorList>
    </citation>
    <scope>NUCLEOTIDE SEQUENCE [LARGE SCALE GENOMIC DNA]</scope>
</reference>
<keyword evidence="4" id="KW-0804">Transcription</keyword>
<evidence type="ECO:0000256" key="3">
    <source>
        <dbReference type="ARBA" id="ARBA00023125"/>
    </source>
</evidence>
<evidence type="ECO:0000313" key="11">
    <source>
        <dbReference type="RefSeq" id="XP_008240374.1"/>
    </source>
</evidence>
<dbReference type="PANTHER" id="PTHR12802">
    <property type="entry name" value="SWI/SNF COMPLEX-RELATED"/>
    <property type="match status" value="1"/>
</dbReference>
<accession>A0ABM1LVE3</accession>
<dbReference type="NCBIfam" id="TIGR01557">
    <property type="entry name" value="myb_SHAQKYF"/>
    <property type="match status" value="1"/>
</dbReference>
<evidence type="ECO:0000256" key="2">
    <source>
        <dbReference type="ARBA" id="ARBA00023015"/>
    </source>
</evidence>
<feature type="domain" description="SANT" evidence="8">
    <location>
        <begin position="57"/>
        <end position="108"/>
    </location>
</feature>
<feature type="region of interest" description="Disordered" evidence="6">
    <location>
        <begin position="212"/>
        <end position="236"/>
    </location>
</feature>
<dbReference type="CDD" id="cd00167">
    <property type="entry name" value="SANT"/>
    <property type="match status" value="1"/>
</dbReference>
<reference evidence="10" key="1">
    <citation type="journal article" date="1997" name="Nucleic Acids Res.">
        <title>tRNAscan-SE: a program for improved detection of transfer RNA genes in genomic sequence.</title>
        <authorList>
            <person name="Lowe T.M."/>
            <person name="Eddy S.R."/>
        </authorList>
    </citation>
    <scope>NUCLEOTIDE SEQUENCE [LARGE SCALE GENOMIC DNA]</scope>
</reference>